<organism evidence="1 2">
    <name type="scientific">Diversispora eburnea</name>
    <dbReference type="NCBI Taxonomy" id="1213867"/>
    <lineage>
        <taxon>Eukaryota</taxon>
        <taxon>Fungi</taxon>
        <taxon>Fungi incertae sedis</taxon>
        <taxon>Mucoromycota</taxon>
        <taxon>Glomeromycotina</taxon>
        <taxon>Glomeromycetes</taxon>
        <taxon>Diversisporales</taxon>
        <taxon>Diversisporaceae</taxon>
        <taxon>Diversispora</taxon>
    </lineage>
</organism>
<feature type="non-terminal residue" evidence="1">
    <location>
        <position position="1"/>
    </location>
</feature>
<evidence type="ECO:0000313" key="1">
    <source>
        <dbReference type="EMBL" id="CAG8638573.1"/>
    </source>
</evidence>
<evidence type="ECO:0000313" key="2">
    <source>
        <dbReference type="Proteomes" id="UP000789706"/>
    </source>
</evidence>
<keyword evidence="2" id="KW-1185">Reference proteome</keyword>
<feature type="non-terminal residue" evidence="1">
    <location>
        <position position="64"/>
    </location>
</feature>
<dbReference type="Proteomes" id="UP000789706">
    <property type="component" value="Unassembled WGS sequence"/>
</dbReference>
<name>A0A9N9GYA6_9GLOM</name>
<sequence>VPTEVLELLDLVNSVCYFLVYTQSLECEDNLFDECTLSEVVLFEEKYDEKGYNKVDSGGLSISE</sequence>
<comment type="caution">
    <text evidence="1">The sequence shown here is derived from an EMBL/GenBank/DDBJ whole genome shotgun (WGS) entry which is preliminary data.</text>
</comment>
<proteinExistence type="predicted"/>
<protein>
    <submittedName>
        <fullName evidence="1">10781_t:CDS:1</fullName>
    </submittedName>
</protein>
<dbReference type="AlphaFoldDB" id="A0A9N9GYA6"/>
<reference evidence="1" key="1">
    <citation type="submission" date="2021-06" db="EMBL/GenBank/DDBJ databases">
        <authorList>
            <person name="Kallberg Y."/>
            <person name="Tangrot J."/>
            <person name="Rosling A."/>
        </authorList>
    </citation>
    <scope>NUCLEOTIDE SEQUENCE</scope>
    <source>
        <strain evidence="1">AZ414A</strain>
    </source>
</reference>
<dbReference type="EMBL" id="CAJVPK010004658">
    <property type="protein sequence ID" value="CAG8638573.1"/>
    <property type="molecule type" value="Genomic_DNA"/>
</dbReference>
<accession>A0A9N9GYA6</accession>
<gene>
    <name evidence="1" type="ORF">DEBURN_LOCUS11074</name>
</gene>